<comment type="caution">
    <text evidence="3">The sequence shown here is derived from an EMBL/GenBank/DDBJ whole genome shotgun (WGS) entry which is preliminary data.</text>
</comment>
<name>A0ABQ1LMZ3_9BURK</name>
<dbReference type="Proteomes" id="UP000602004">
    <property type="component" value="Unassembled WGS sequence"/>
</dbReference>
<gene>
    <name evidence="3" type="ORF">GCM10011400_10740</name>
</gene>
<protein>
    <recommendedName>
        <fullName evidence="2">Porin domain-containing protein</fullName>
    </recommendedName>
</protein>
<dbReference type="Gene3D" id="2.40.160.10">
    <property type="entry name" value="Porin"/>
    <property type="match status" value="1"/>
</dbReference>
<feature type="signal peptide" evidence="1">
    <location>
        <begin position="1"/>
        <end position="21"/>
    </location>
</feature>
<evidence type="ECO:0000313" key="4">
    <source>
        <dbReference type="Proteomes" id="UP000602004"/>
    </source>
</evidence>
<dbReference type="EMBL" id="BMHL01000002">
    <property type="protein sequence ID" value="GGC26172.1"/>
    <property type="molecule type" value="Genomic_DNA"/>
</dbReference>
<evidence type="ECO:0000313" key="3">
    <source>
        <dbReference type="EMBL" id="GGC26172.1"/>
    </source>
</evidence>
<sequence length="80" mass="8492">MKKTVLAAAAVCSTVGGAAHAQSSVTLYGIVDQGINYNSNMTGKRSYALQSGVLQGNRRGLRGAFRALAARRYFEKAIAR</sequence>
<dbReference type="InterPro" id="IPR033900">
    <property type="entry name" value="Gram_neg_porin_domain"/>
</dbReference>
<dbReference type="SUPFAM" id="SSF56935">
    <property type="entry name" value="Porins"/>
    <property type="match status" value="1"/>
</dbReference>
<organism evidence="3 4">
    <name type="scientific">Paraburkholderia caffeinilytica</name>
    <dbReference type="NCBI Taxonomy" id="1761016"/>
    <lineage>
        <taxon>Bacteria</taxon>
        <taxon>Pseudomonadati</taxon>
        <taxon>Pseudomonadota</taxon>
        <taxon>Betaproteobacteria</taxon>
        <taxon>Burkholderiales</taxon>
        <taxon>Burkholderiaceae</taxon>
        <taxon>Paraburkholderia</taxon>
    </lineage>
</organism>
<dbReference type="Pfam" id="PF13609">
    <property type="entry name" value="Porin_4"/>
    <property type="match status" value="1"/>
</dbReference>
<accession>A0ABQ1LMZ3</accession>
<reference evidence="4" key="1">
    <citation type="journal article" date="2019" name="Int. J. Syst. Evol. Microbiol.">
        <title>The Global Catalogue of Microorganisms (GCM) 10K type strain sequencing project: providing services to taxonomists for standard genome sequencing and annotation.</title>
        <authorList>
            <consortium name="The Broad Institute Genomics Platform"/>
            <consortium name="The Broad Institute Genome Sequencing Center for Infectious Disease"/>
            <person name="Wu L."/>
            <person name="Ma J."/>
        </authorList>
    </citation>
    <scope>NUCLEOTIDE SEQUENCE [LARGE SCALE GENOMIC DNA]</scope>
    <source>
        <strain evidence="4">CGMCC 1.15103</strain>
    </source>
</reference>
<evidence type="ECO:0000259" key="2">
    <source>
        <dbReference type="Pfam" id="PF13609"/>
    </source>
</evidence>
<feature type="domain" description="Porin" evidence="2">
    <location>
        <begin position="8"/>
        <end position="63"/>
    </location>
</feature>
<proteinExistence type="predicted"/>
<keyword evidence="1" id="KW-0732">Signal</keyword>
<evidence type="ECO:0000256" key="1">
    <source>
        <dbReference type="SAM" id="SignalP"/>
    </source>
</evidence>
<keyword evidence="4" id="KW-1185">Reference proteome</keyword>
<dbReference type="InterPro" id="IPR023614">
    <property type="entry name" value="Porin_dom_sf"/>
</dbReference>
<feature type="chain" id="PRO_5046927583" description="Porin domain-containing protein" evidence="1">
    <location>
        <begin position="22"/>
        <end position="80"/>
    </location>
</feature>